<sequence length="143" mass="14414">MMISILSPLHAQAAVMRALGYAVSNQLRIAQIFARSAYNAPMAQVHALQAAASLPSEVTRAFVAVRAADAPTRVKTRAVAAVSPVEPEAAVPVVEAKDITPVAAPKAEKPAAAVVADVPVAAAPKAEKPAAAVVADVPVAAAP</sequence>
<gene>
    <name evidence="1" type="ORF">SAMN04488239_1021</name>
</gene>
<dbReference type="STRING" id="639004.SAMN04488239_1021"/>
<name>A0A1G6KMR4_9RHOB</name>
<reference evidence="2" key="1">
    <citation type="submission" date="2016-10" db="EMBL/GenBank/DDBJ databases">
        <authorList>
            <person name="Varghese N."/>
            <person name="Submissions S."/>
        </authorList>
    </citation>
    <scope>NUCLEOTIDE SEQUENCE [LARGE SCALE GENOMIC DNA]</scope>
    <source>
        <strain evidence="2">CGMCC 1.9108</strain>
    </source>
</reference>
<dbReference type="AlphaFoldDB" id="A0A1G6KMR4"/>
<evidence type="ECO:0000313" key="1">
    <source>
        <dbReference type="EMBL" id="SDC32340.1"/>
    </source>
</evidence>
<keyword evidence="2" id="KW-1185">Reference proteome</keyword>
<proteinExistence type="predicted"/>
<dbReference type="EMBL" id="FMZV01000002">
    <property type="protein sequence ID" value="SDC32340.1"/>
    <property type="molecule type" value="Genomic_DNA"/>
</dbReference>
<evidence type="ECO:0000313" key="2">
    <source>
        <dbReference type="Proteomes" id="UP000199628"/>
    </source>
</evidence>
<feature type="non-terminal residue" evidence="1">
    <location>
        <position position="143"/>
    </location>
</feature>
<protein>
    <submittedName>
        <fullName evidence="1">Uncharacterized protein</fullName>
    </submittedName>
</protein>
<dbReference type="Proteomes" id="UP000199628">
    <property type="component" value="Unassembled WGS sequence"/>
</dbReference>
<accession>A0A1G6KMR4</accession>
<organism evidence="1 2">
    <name type="scientific">Ruegeria marina</name>
    <dbReference type="NCBI Taxonomy" id="639004"/>
    <lineage>
        <taxon>Bacteria</taxon>
        <taxon>Pseudomonadati</taxon>
        <taxon>Pseudomonadota</taxon>
        <taxon>Alphaproteobacteria</taxon>
        <taxon>Rhodobacterales</taxon>
        <taxon>Roseobacteraceae</taxon>
        <taxon>Ruegeria</taxon>
    </lineage>
</organism>